<gene>
    <name evidence="1" type="ORF">CEUSTIGMA_g12743.t1</name>
</gene>
<reference evidence="1 2" key="1">
    <citation type="submission" date="2017-08" db="EMBL/GenBank/DDBJ databases">
        <title>Acidophilic green algal genome provides insights into adaptation to an acidic environment.</title>
        <authorList>
            <person name="Hirooka S."/>
            <person name="Hirose Y."/>
            <person name="Kanesaki Y."/>
            <person name="Higuchi S."/>
            <person name="Fujiwara T."/>
            <person name="Onuma R."/>
            <person name="Era A."/>
            <person name="Ohbayashi R."/>
            <person name="Uzuka A."/>
            <person name="Nozaki H."/>
            <person name="Yoshikawa H."/>
            <person name="Miyagishima S.Y."/>
        </authorList>
    </citation>
    <scope>NUCLEOTIDE SEQUENCE [LARGE SCALE GENOMIC DNA]</scope>
    <source>
        <strain evidence="1 2">NIES-2499</strain>
    </source>
</reference>
<dbReference type="EMBL" id="BEGY01000162">
    <property type="protein sequence ID" value="GAX85326.1"/>
    <property type="molecule type" value="Genomic_DNA"/>
</dbReference>
<dbReference type="Proteomes" id="UP000232323">
    <property type="component" value="Unassembled WGS sequence"/>
</dbReference>
<keyword evidence="2" id="KW-1185">Reference proteome</keyword>
<proteinExistence type="predicted"/>
<dbReference type="OrthoDB" id="2150628at2759"/>
<comment type="caution">
    <text evidence="1">The sequence shown here is derived from an EMBL/GenBank/DDBJ whole genome shotgun (WGS) entry which is preliminary data.</text>
</comment>
<dbReference type="AlphaFoldDB" id="A0A250XQK1"/>
<accession>A0A250XQK1</accession>
<evidence type="ECO:0000313" key="2">
    <source>
        <dbReference type="Proteomes" id="UP000232323"/>
    </source>
</evidence>
<dbReference type="STRING" id="1157962.A0A250XQK1"/>
<sequence>MYLNTELPRLEKLALGVDVVYTAAQFADATLFMISSQHFAVPQGAMLELLGRHDYALDIQGDNTPSTPSQQHQLLSAGQKTFEGLVKYNVLRLRPYSDWALDIPLQAYSGPPKLALVTPPSALAPYCLKLMKPDLLLLRDMETQLSAERLLLLLAARAKDSYVMGKLHK</sequence>
<protein>
    <submittedName>
        <fullName evidence="1">Uncharacterized protein</fullName>
    </submittedName>
</protein>
<organism evidence="1 2">
    <name type="scientific">Chlamydomonas eustigma</name>
    <dbReference type="NCBI Taxonomy" id="1157962"/>
    <lineage>
        <taxon>Eukaryota</taxon>
        <taxon>Viridiplantae</taxon>
        <taxon>Chlorophyta</taxon>
        <taxon>core chlorophytes</taxon>
        <taxon>Chlorophyceae</taxon>
        <taxon>CS clade</taxon>
        <taxon>Chlamydomonadales</taxon>
        <taxon>Chlamydomonadaceae</taxon>
        <taxon>Chlamydomonas</taxon>
    </lineage>
</organism>
<name>A0A250XQK1_9CHLO</name>
<evidence type="ECO:0000313" key="1">
    <source>
        <dbReference type="EMBL" id="GAX85326.1"/>
    </source>
</evidence>